<evidence type="ECO:0000313" key="2">
    <source>
        <dbReference type="Proteomes" id="UP001597318"/>
    </source>
</evidence>
<organism evidence="1 2">
    <name type="scientific">Metabacillus endolithicus</name>
    <dbReference type="NCBI Taxonomy" id="1535204"/>
    <lineage>
        <taxon>Bacteria</taxon>
        <taxon>Bacillati</taxon>
        <taxon>Bacillota</taxon>
        <taxon>Bacilli</taxon>
        <taxon>Bacillales</taxon>
        <taxon>Bacillaceae</taxon>
        <taxon>Metabacillus</taxon>
    </lineage>
</organism>
<comment type="caution">
    <text evidence="1">The sequence shown here is derived from an EMBL/GenBank/DDBJ whole genome shotgun (WGS) entry which is preliminary data.</text>
</comment>
<dbReference type="Proteomes" id="UP001597318">
    <property type="component" value="Unassembled WGS sequence"/>
</dbReference>
<name>A0ABW5BUL0_9BACI</name>
<reference evidence="2" key="1">
    <citation type="journal article" date="2019" name="Int. J. Syst. Evol. Microbiol.">
        <title>The Global Catalogue of Microorganisms (GCM) 10K type strain sequencing project: providing services to taxonomists for standard genome sequencing and annotation.</title>
        <authorList>
            <consortium name="The Broad Institute Genomics Platform"/>
            <consortium name="The Broad Institute Genome Sequencing Center for Infectious Disease"/>
            <person name="Wu L."/>
            <person name="Ma J."/>
        </authorList>
    </citation>
    <scope>NUCLEOTIDE SEQUENCE [LARGE SCALE GENOMIC DNA]</scope>
    <source>
        <strain evidence="2">CGMCC 1.15474</strain>
    </source>
</reference>
<sequence length="162" mass="18776">MNCESVLDPKDLKKMEPNETFEKQVTFKREINVTDHSTVHALSGMYEISFSFQKHDNDPFISLFPIELNSDKDPEILTVEQARDRTKEKDEVKKWFEEHEGEGMTIESEESILNDGIWTVIFRAIHKDGADRIIINMDAKSGEFGEIHYDKVGLETLKLLNE</sequence>
<protein>
    <recommendedName>
        <fullName evidence="3">PepSY domain-containing protein</fullName>
    </recommendedName>
</protein>
<keyword evidence="2" id="KW-1185">Reference proteome</keyword>
<proteinExistence type="predicted"/>
<gene>
    <name evidence="1" type="ORF">ACFSKK_01860</name>
</gene>
<dbReference type="RefSeq" id="WP_247342415.1">
    <property type="nucleotide sequence ID" value="NZ_CP095550.1"/>
</dbReference>
<dbReference type="EMBL" id="JBHUIK010000001">
    <property type="protein sequence ID" value="MFD2212451.1"/>
    <property type="molecule type" value="Genomic_DNA"/>
</dbReference>
<evidence type="ECO:0000313" key="1">
    <source>
        <dbReference type="EMBL" id="MFD2212451.1"/>
    </source>
</evidence>
<evidence type="ECO:0008006" key="3">
    <source>
        <dbReference type="Google" id="ProtNLM"/>
    </source>
</evidence>
<accession>A0ABW5BUL0</accession>